<evidence type="ECO:0000313" key="3">
    <source>
        <dbReference type="EMBL" id="MDA7417697.1"/>
    </source>
</evidence>
<dbReference type="SUPFAM" id="SSF51338">
    <property type="entry name" value="Composite domain of metallo-dependent hydrolases"/>
    <property type="match status" value="1"/>
</dbReference>
<sequence length="567" mass="61367">MNKEEAVYSAAQVLTVDGRQPQAQSFWVRGGRFMAVGSREEVLRQAGPQVPEQRLEGCTVVPGFIDAHLHMLPLYHAGSPHEVPELGPSETPDMEALIGRMQARARCVAPGQWLIGRSYQDSKLGRHPTRHDLDRISTRHPVRLYHSSFHISCFNTLALRNAGITRDTPDPAGGAFDRDEAGEPTGVAREDAQALVSPHHLALHEASRHAGGHGGGPQRANLNPAPALPSREDMLQALSSRLASFAARGITSVGIAGITPADHQRLCELRERGSPVRVYAMFFDHHLRDAARIAAEQGWGDERLRIGGIKVFHGHSLSGLTAWVHAEYPGRRNYFGIPPRRTQAELDALVLAIQQAGFQAAIHANGDREIAMVLTAYENAAQAGGTPARHRIEHASITNDSILRRARDSGTVLVFHSYMHEHGDKVAAFGPERVAMMHPHRTALQMGVQVAGHSDWPVSAADPLLRIQDMVRRRGSDGTPYGLEQCIGVDDAIRVMTLGGAVASCEEAHKGSITPGKLADFVVLGSDPRCVAPEAIKDIEVLATFIGGRCVFTAAPARGTPSHPLLS</sequence>
<dbReference type="RefSeq" id="WP_271428937.1">
    <property type="nucleotide sequence ID" value="NZ_JAQIPB010000007.1"/>
</dbReference>
<dbReference type="CDD" id="cd01300">
    <property type="entry name" value="YtcJ_like"/>
    <property type="match status" value="1"/>
</dbReference>
<dbReference type="InterPro" id="IPR013108">
    <property type="entry name" value="Amidohydro_3"/>
</dbReference>
<dbReference type="InterPro" id="IPR033932">
    <property type="entry name" value="YtcJ-like"/>
</dbReference>
<dbReference type="AlphaFoldDB" id="A0AAE3T1S6"/>
<feature type="domain" description="Amidohydrolase 3" evidence="2">
    <location>
        <begin position="55"/>
        <end position="552"/>
    </location>
</feature>
<reference evidence="3" key="1">
    <citation type="submission" date="2023-01" db="EMBL/GenBank/DDBJ databases">
        <title>Xenophilus mangrovi sp. nov., isolated from soil of Mangrove nature reserve.</title>
        <authorList>
            <person name="Xu S."/>
            <person name="Liu Z."/>
            <person name="Xu Y."/>
        </authorList>
    </citation>
    <scope>NUCLEOTIDE SEQUENCE</scope>
    <source>
        <strain evidence="3">YW8</strain>
    </source>
</reference>
<accession>A0AAE3T1S6</accession>
<dbReference type="Gene3D" id="2.30.40.10">
    <property type="entry name" value="Urease, subunit C, domain 1"/>
    <property type="match status" value="1"/>
</dbReference>
<dbReference type="InterPro" id="IPR032466">
    <property type="entry name" value="Metal_Hydrolase"/>
</dbReference>
<evidence type="ECO:0000256" key="1">
    <source>
        <dbReference type="SAM" id="MobiDB-lite"/>
    </source>
</evidence>
<dbReference type="GO" id="GO:0016810">
    <property type="term" value="F:hydrolase activity, acting on carbon-nitrogen (but not peptide) bonds"/>
    <property type="evidence" value="ECO:0007669"/>
    <property type="project" value="InterPro"/>
</dbReference>
<dbReference type="PANTHER" id="PTHR22642:SF2">
    <property type="entry name" value="PROTEIN LONG AFTER FAR-RED 3"/>
    <property type="match status" value="1"/>
</dbReference>
<organism evidence="3 4">
    <name type="scientific">Xenophilus arseniciresistens</name>
    <dbReference type="NCBI Taxonomy" id="1283306"/>
    <lineage>
        <taxon>Bacteria</taxon>
        <taxon>Pseudomonadati</taxon>
        <taxon>Pseudomonadota</taxon>
        <taxon>Betaproteobacteria</taxon>
        <taxon>Burkholderiales</taxon>
        <taxon>Comamonadaceae</taxon>
        <taxon>Xenophilus</taxon>
    </lineage>
</organism>
<gene>
    <name evidence="3" type="ORF">PGB34_15145</name>
</gene>
<protein>
    <submittedName>
        <fullName evidence="3">Amidohydrolase</fullName>
    </submittedName>
</protein>
<proteinExistence type="predicted"/>
<keyword evidence="4" id="KW-1185">Reference proteome</keyword>
<dbReference type="Gene3D" id="3.10.310.70">
    <property type="match status" value="1"/>
</dbReference>
<evidence type="ECO:0000313" key="4">
    <source>
        <dbReference type="Proteomes" id="UP001212602"/>
    </source>
</evidence>
<dbReference type="EMBL" id="JAQIPB010000007">
    <property type="protein sequence ID" value="MDA7417697.1"/>
    <property type="molecule type" value="Genomic_DNA"/>
</dbReference>
<feature type="region of interest" description="Disordered" evidence="1">
    <location>
        <begin position="207"/>
        <end position="228"/>
    </location>
</feature>
<evidence type="ECO:0000259" key="2">
    <source>
        <dbReference type="Pfam" id="PF07969"/>
    </source>
</evidence>
<dbReference type="InterPro" id="IPR011059">
    <property type="entry name" value="Metal-dep_hydrolase_composite"/>
</dbReference>
<dbReference type="Proteomes" id="UP001212602">
    <property type="component" value="Unassembled WGS sequence"/>
</dbReference>
<comment type="caution">
    <text evidence="3">The sequence shown here is derived from an EMBL/GenBank/DDBJ whole genome shotgun (WGS) entry which is preliminary data.</text>
</comment>
<feature type="region of interest" description="Disordered" evidence="1">
    <location>
        <begin position="164"/>
        <end position="187"/>
    </location>
</feature>
<dbReference type="Pfam" id="PF07969">
    <property type="entry name" value="Amidohydro_3"/>
    <property type="match status" value="1"/>
</dbReference>
<dbReference type="Gene3D" id="3.20.20.140">
    <property type="entry name" value="Metal-dependent hydrolases"/>
    <property type="match status" value="1"/>
</dbReference>
<dbReference type="SUPFAM" id="SSF51556">
    <property type="entry name" value="Metallo-dependent hydrolases"/>
    <property type="match status" value="1"/>
</dbReference>
<name>A0AAE3T1S6_9BURK</name>
<dbReference type="PANTHER" id="PTHR22642">
    <property type="entry name" value="IMIDAZOLONEPROPIONASE"/>
    <property type="match status" value="1"/>
</dbReference>